<evidence type="ECO:0000313" key="2">
    <source>
        <dbReference type="Proteomes" id="UP000640583"/>
    </source>
</evidence>
<gene>
    <name evidence="1" type="ORF">H1D41_12090</name>
</gene>
<proteinExistence type="predicted"/>
<reference evidence="1" key="1">
    <citation type="submission" date="2020-10" db="EMBL/GenBank/DDBJ databases">
        <title>Paenihalocynthiibacter styelae gen. nov., sp. nov., isolated from stalked sea squirt Styela clava.</title>
        <authorList>
            <person name="Kim Y.-O."/>
            <person name="Yoon J.-H."/>
        </authorList>
    </citation>
    <scope>NUCLEOTIDE SEQUENCE</scope>
    <source>
        <strain evidence="1">MYP1-1</strain>
    </source>
</reference>
<dbReference type="EMBL" id="JADCKQ010000008">
    <property type="protein sequence ID" value="MBI1494380.1"/>
    <property type="molecule type" value="Genomic_DNA"/>
</dbReference>
<accession>A0A8J7IY68</accession>
<keyword evidence="2" id="KW-1185">Reference proteome</keyword>
<name>A0A8J7IY68_9RHOB</name>
<sequence>MSYRALKGYLERLGFIRPDLWQLGIFYALLFGRDGTTMVSDGKAVSDWIHTGILENARSELKPKDFAHMVKAEFAYFESLPDTFAAFGSHRDAIKKAKQNLLGQLGWRLWDRRLSSGLSD</sequence>
<evidence type="ECO:0000313" key="1">
    <source>
        <dbReference type="EMBL" id="MBI1494380.1"/>
    </source>
</evidence>
<organism evidence="1 2">
    <name type="scientific">Halocynthiibacter styelae</name>
    <dbReference type="NCBI Taxonomy" id="2761955"/>
    <lineage>
        <taxon>Bacteria</taxon>
        <taxon>Pseudomonadati</taxon>
        <taxon>Pseudomonadota</taxon>
        <taxon>Alphaproteobacteria</taxon>
        <taxon>Rhodobacterales</taxon>
        <taxon>Paracoccaceae</taxon>
        <taxon>Halocynthiibacter</taxon>
    </lineage>
</organism>
<protein>
    <submittedName>
        <fullName evidence="1">Uncharacterized protein</fullName>
    </submittedName>
</protein>
<comment type="caution">
    <text evidence="1">The sequence shown here is derived from an EMBL/GenBank/DDBJ whole genome shotgun (WGS) entry which is preliminary data.</text>
</comment>
<dbReference type="RefSeq" id="WP_228849144.1">
    <property type="nucleotide sequence ID" value="NZ_JADCKQ010000008.1"/>
</dbReference>
<dbReference type="Proteomes" id="UP000640583">
    <property type="component" value="Unassembled WGS sequence"/>
</dbReference>
<dbReference type="AlphaFoldDB" id="A0A8J7IY68"/>